<sequence>MSLLRIVQKNLKKNLSFYSLYLGSVAFVLMIFYFSISFGSNDLILSRLMGDNKLQAMIKVVLPLLMAFVLFYMSYSNTFFMKRRMKELSIYALLGFNKRKVIWILFLENIFICLLALGIGIIVGGIVYIVLIQIVIKWLGVSLDQSNIVWFNSDAVLMTSSFVVLALIVLLFSNYRFIRKHTLLDLVKVEGTREKPIQLKLWKAIVGFVALVAGYILALDIKRGADSLWVTIGFAPLSMLTFILVVVGTILSIHSFLPYTLNKLKAAKHSFYRDTMIITIPQFVQRITSNSRTLIVSTLISATALGLLGAGVITFYYPVKAIERTNPAAFEFPMQDAVLTQKALAIVKQQADADHIQSKQTTVLEVQSSSKNLPFEYSAKEKAGFDLISASDYQRSLVLQGDTPNMNDLTGNQAIFIKYNQNNVDERGKVYTLTPPQSKPIDVDVKYTTLENTISFANSVGTLVLPDALYQQIQATGVPSRQIMSIYGDGLRSDAVVHAQLSPLFADNPYFQSAIGKRTVFLQANSSSLLISIFASTIFLISTGSILYFTNISNTYSKINDFRILEKLGYRKSKIKKIVNYQIFITLVIPYILGSLHSIFALECFKTLMPNLIGDASAFWLPEIVAIGIFTVIYGVYYLITQYSSYKVIWGRAVKPRTITQPPDSKEYVSSYGKRRARSYK</sequence>
<feature type="transmembrane region" description="Helical" evidence="6">
    <location>
        <begin position="155"/>
        <end position="178"/>
    </location>
</feature>
<evidence type="ECO:0000313" key="9">
    <source>
        <dbReference type="Proteomes" id="UP000094578"/>
    </source>
</evidence>
<dbReference type="GO" id="GO:0055085">
    <property type="term" value="P:transmembrane transport"/>
    <property type="evidence" value="ECO:0007669"/>
    <property type="project" value="UniProtKB-UniRule"/>
</dbReference>
<evidence type="ECO:0000256" key="6">
    <source>
        <dbReference type="PIRNR" id="PIRNR018968"/>
    </source>
</evidence>
<proteinExistence type="inferred from homology"/>
<feature type="transmembrane region" description="Helical" evidence="6">
    <location>
        <begin position="620"/>
        <end position="640"/>
    </location>
</feature>
<feature type="transmembrane region" description="Helical" evidence="6">
    <location>
        <begin position="102"/>
        <end position="135"/>
    </location>
</feature>
<feature type="transmembrane region" description="Helical" evidence="6">
    <location>
        <begin position="20"/>
        <end position="40"/>
    </location>
</feature>
<feature type="domain" description="ABC3 transporter permease C-terminal" evidence="7">
    <location>
        <begin position="533"/>
        <end position="650"/>
    </location>
</feature>
<dbReference type="InterPro" id="IPR003838">
    <property type="entry name" value="ABC3_permease_C"/>
</dbReference>
<dbReference type="InterPro" id="IPR027022">
    <property type="entry name" value="ABC_permease_BceB-typ"/>
</dbReference>
<dbReference type="Pfam" id="PF02687">
    <property type="entry name" value="FtsX"/>
    <property type="match status" value="2"/>
</dbReference>
<feature type="transmembrane region" description="Helical" evidence="6">
    <location>
        <begin position="60"/>
        <end position="81"/>
    </location>
</feature>
<comment type="caution">
    <text evidence="8">The sequence shown here is derived from an EMBL/GenBank/DDBJ whole genome shotgun (WGS) entry which is preliminary data.</text>
</comment>
<dbReference type="GO" id="GO:0005886">
    <property type="term" value="C:plasma membrane"/>
    <property type="evidence" value="ECO:0007669"/>
    <property type="project" value="UniProtKB-SubCell"/>
</dbReference>
<dbReference type="STRING" id="1886670.PTI45_02382"/>
<dbReference type="InterPro" id="IPR052536">
    <property type="entry name" value="ABC-4_Integral_Memb_Prot"/>
</dbReference>
<keyword evidence="2 6" id="KW-1003">Cell membrane</keyword>
<evidence type="ECO:0000256" key="5">
    <source>
        <dbReference type="ARBA" id="ARBA00023136"/>
    </source>
</evidence>
<feature type="transmembrane region" description="Helical" evidence="6">
    <location>
        <begin position="239"/>
        <end position="261"/>
    </location>
</feature>
<evidence type="ECO:0000313" key="8">
    <source>
        <dbReference type="EMBL" id="ODP28225.1"/>
    </source>
</evidence>
<comment type="similarity">
    <text evidence="6">Belongs to the ABC-4 integral membrane protein family.</text>
</comment>
<feature type="domain" description="ABC3 transporter permease C-terminal" evidence="7">
    <location>
        <begin position="64"/>
        <end position="174"/>
    </location>
</feature>
<feature type="transmembrane region" description="Helical" evidence="6">
    <location>
        <begin position="578"/>
        <end position="600"/>
    </location>
</feature>
<name>A0A1E3L4Y2_9BACL</name>
<organism evidence="8 9">
    <name type="scientific">Paenibacillus nuruki</name>
    <dbReference type="NCBI Taxonomy" id="1886670"/>
    <lineage>
        <taxon>Bacteria</taxon>
        <taxon>Bacillati</taxon>
        <taxon>Bacillota</taxon>
        <taxon>Bacilli</taxon>
        <taxon>Bacillales</taxon>
        <taxon>Paenibacillaceae</taxon>
        <taxon>Paenibacillus</taxon>
    </lineage>
</organism>
<protein>
    <submittedName>
        <fullName evidence="8">Putative ABC transporter permease YvcS</fullName>
    </submittedName>
</protein>
<dbReference type="PANTHER" id="PTHR46795:SF3">
    <property type="entry name" value="ABC TRANSPORTER PERMEASE"/>
    <property type="match status" value="1"/>
</dbReference>
<evidence type="ECO:0000259" key="7">
    <source>
        <dbReference type="Pfam" id="PF02687"/>
    </source>
</evidence>
<comment type="subcellular location">
    <subcellularLocation>
        <location evidence="1 6">Cell membrane</location>
        <topology evidence="1 6">Multi-pass membrane protein</topology>
    </subcellularLocation>
</comment>
<evidence type="ECO:0000256" key="3">
    <source>
        <dbReference type="ARBA" id="ARBA00022692"/>
    </source>
</evidence>
<dbReference type="RefSeq" id="WP_069327803.1">
    <property type="nucleotide sequence ID" value="NZ_MDER01000040.1"/>
</dbReference>
<keyword evidence="6" id="KW-0813">Transport</keyword>
<dbReference type="PIRSF" id="PIRSF018968">
    <property type="entry name" value="ABC_permease_BceB"/>
    <property type="match status" value="1"/>
</dbReference>
<evidence type="ECO:0000256" key="1">
    <source>
        <dbReference type="ARBA" id="ARBA00004651"/>
    </source>
</evidence>
<dbReference type="PANTHER" id="PTHR46795">
    <property type="entry name" value="ABC TRANSPORTER PERMEASE-RELATED-RELATED"/>
    <property type="match status" value="1"/>
</dbReference>
<keyword evidence="3 6" id="KW-0812">Transmembrane</keyword>
<keyword evidence="9" id="KW-1185">Reference proteome</keyword>
<gene>
    <name evidence="8" type="ORF">PTI45_02382</name>
</gene>
<keyword evidence="4 6" id="KW-1133">Transmembrane helix</keyword>
<evidence type="ECO:0000256" key="2">
    <source>
        <dbReference type="ARBA" id="ARBA00022475"/>
    </source>
</evidence>
<evidence type="ECO:0000256" key="4">
    <source>
        <dbReference type="ARBA" id="ARBA00022989"/>
    </source>
</evidence>
<feature type="transmembrane region" description="Helical" evidence="6">
    <location>
        <begin position="529"/>
        <end position="549"/>
    </location>
</feature>
<dbReference type="AlphaFoldDB" id="A0A1E3L4Y2"/>
<dbReference type="EMBL" id="MDER01000040">
    <property type="protein sequence ID" value="ODP28225.1"/>
    <property type="molecule type" value="Genomic_DNA"/>
</dbReference>
<dbReference type="PATRIC" id="fig|1886670.3.peg.2424"/>
<feature type="transmembrane region" description="Helical" evidence="6">
    <location>
        <begin position="294"/>
        <end position="317"/>
    </location>
</feature>
<accession>A0A1E3L4Y2</accession>
<reference evidence="8 9" key="1">
    <citation type="submission" date="2016-08" db="EMBL/GenBank/DDBJ databases">
        <title>Genome sequencing of Paenibacillus sp. TI45-13ar, isolated from Korean traditional nuruk.</title>
        <authorList>
            <person name="Kim S.-J."/>
        </authorList>
    </citation>
    <scope>NUCLEOTIDE SEQUENCE [LARGE SCALE GENOMIC DNA]</scope>
    <source>
        <strain evidence="8 9">TI45-13ar</strain>
    </source>
</reference>
<dbReference type="Proteomes" id="UP000094578">
    <property type="component" value="Unassembled WGS sequence"/>
</dbReference>
<keyword evidence="5 6" id="KW-0472">Membrane</keyword>
<feature type="transmembrane region" description="Helical" evidence="6">
    <location>
        <begin position="199"/>
        <end position="219"/>
    </location>
</feature>